<accession>A0A418EMV7</accession>
<dbReference type="Pfam" id="PF00808">
    <property type="entry name" value="CBFD_NFYB_HMF"/>
    <property type="match status" value="1"/>
</dbReference>
<feature type="region of interest" description="Disordered" evidence="12">
    <location>
        <begin position="694"/>
        <end position="819"/>
    </location>
</feature>
<dbReference type="Pfam" id="PF14223">
    <property type="entry name" value="Retrotran_gag_2"/>
    <property type="match status" value="1"/>
</dbReference>
<keyword evidence="9" id="KW-0010">Activator</keyword>
<dbReference type="CDD" id="cd22907">
    <property type="entry name" value="HFD_NFYB"/>
    <property type="match status" value="1"/>
</dbReference>
<dbReference type="InterPro" id="IPR027113">
    <property type="entry name" value="Transc_fact_NFYB/HAP3"/>
</dbReference>
<dbReference type="Pfam" id="PF01124">
    <property type="entry name" value="MAPEG"/>
    <property type="match status" value="1"/>
</dbReference>
<keyword evidence="5" id="KW-1133">Transmembrane helix</keyword>
<dbReference type="AlphaFoldDB" id="A0A418EMV7"/>
<keyword evidence="6" id="KW-0805">Transcription regulation</keyword>
<dbReference type="Gene3D" id="1.20.120.550">
    <property type="entry name" value="Membrane associated eicosanoid/glutathione metabolism-like domain"/>
    <property type="match status" value="1"/>
</dbReference>
<feature type="compositionally biased region" description="Low complexity" evidence="12">
    <location>
        <begin position="750"/>
        <end position="772"/>
    </location>
</feature>
<gene>
    <name evidence="16" type="ORF">DYB26_003540</name>
</gene>
<dbReference type="Proteomes" id="UP000286510">
    <property type="component" value="Unassembled WGS sequence"/>
</dbReference>
<evidence type="ECO:0000256" key="8">
    <source>
        <dbReference type="ARBA" id="ARBA00023136"/>
    </source>
</evidence>
<evidence type="ECO:0000256" key="5">
    <source>
        <dbReference type="ARBA" id="ARBA00022989"/>
    </source>
</evidence>
<dbReference type="VEuPathDB" id="FungiDB:H257_11080"/>
<dbReference type="PRINTS" id="PR00615">
    <property type="entry name" value="CCAATSUBUNTA"/>
</dbReference>
<evidence type="ECO:0000256" key="3">
    <source>
        <dbReference type="ARBA" id="ARBA00009053"/>
    </source>
</evidence>
<comment type="subcellular location">
    <subcellularLocation>
        <location evidence="2">Membrane</location>
    </subcellularLocation>
    <subcellularLocation>
        <location evidence="1">Nucleus</location>
    </subcellularLocation>
</comment>
<dbReference type="PANTHER" id="PTHR11064:SF9">
    <property type="entry name" value="NUCLEAR TRANSCRIPTION FACTOR Y SUBUNIT BETA"/>
    <property type="match status" value="1"/>
</dbReference>
<evidence type="ECO:0000313" key="17">
    <source>
        <dbReference type="Proteomes" id="UP000286510"/>
    </source>
</evidence>
<reference evidence="16 17" key="1">
    <citation type="submission" date="2018-08" db="EMBL/GenBank/DDBJ databases">
        <title>Aphanomyces genome sequencing and annotation.</title>
        <authorList>
            <person name="Minardi D."/>
            <person name="Oidtmann B."/>
            <person name="Van Der Giezen M."/>
            <person name="Studholme D.J."/>
        </authorList>
    </citation>
    <scope>NUCLEOTIDE SEQUENCE [LARGE SCALE GENOMIC DNA]</scope>
    <source>
        <strain evidence="16 17">FDL457</strain>
    </source>
</reference>
<evidence type="ECO:0000256" key="9">
    <source>
        <dbReference type="ARBA" id="ARBA00023159"/>
    </source>
</evidence>
<evidence type="ECO:0000259" key="14">
    <source>
        <dbReference type="Pfam" id="PF07727"/>
    </source>
</evidence>
<feature type="compositionally biased region" description="Acidic residues" evidence="12">
    <location>
        <begin position="704"/>
        <end position="715"/>
    </location>
</feature>
<dbReference type="InterPro" id="IPR054722">
    <property type="entry name" value="PolX-like_BBD"/>
</dbReference>
<dbReference type="GO" id="GO:0001228">
    <property type="term" value="F:DNA-binding transcription activator activity, RNA polymerase II-specific"/>
    <property type="evidence" value="ECO:0007669"/>
    <property type="project" value="InterPro"/>
</dbReference>
<dbReference type="PROSITE" id="PS00685">
    <property type="entry name" value="NFYB_HAP3"/>
    <property type="match status" value="1"/>
</dbReference>
<evidence type="ECO:0008006" key="18">
    <source>
        <dbReference type="Google" id="ProtNLM"/>
    </source>
</evidence>
<dbReference type="InterPro" id="IPR001129">
    <property type="entry name" value="Membr-assoc_MAPEG"/>
</dbReference>
<keyword evidence="8" id="KW-0472">Membrane</keyword>
<dbReference type="InterPro" id="IPR009072">
    <property type="entry name" value="Histone-fold"/>
</dbReference>
<dbReference type="InterPro" id="IPR003958">
    <property type="entry name" value="CBFA_NFYB_domain"/>
</dbReference>
<evidence type="ECO:0000256" key="10">
    <source>
        <dbReference type="ARBA" id="ARBA00023163"/>
    </source>
</evidence>
<comment type="similarity">
    <text evidence="3">Belongs to the NFYB/HAP3 subunit family.</text>
</comment>
<evidence type="ECO:0000256" key="7">
    <source>
        <dbReference type="ARBA" id="ARBA00023125"/>
    </source>
</evidence>
<evidence type="ECO:0000256" key="2">
    <source>
        <dbReference type="ARBA" id="ARBA00004370"/>
    </source>
</evidence>
<comment type="caution">
    <text evidence="16">The sequence shown here is derived from an EMBL/GenBank/DDBJ whole genome shotgun (WGS) entry which is preliminary data.</text>
</comment>
<feature type="region of interest" description="Disordered" evidence="12">
    <location>
        <begin position="872"/>
        <end position="900"/>
    </location>
</feature>
<evidence type="ECO:0000256" key="6">
    <source>
        <dbReference type="ARBA" id="ARBA00023015"/>
    </source>
</evidence>
<dbReference type="Pfam" id="PF07727">
    <property type="entry name" value="RVT_2"/>
    <property type="match status" value="1"/>
</dbReference>
<keyword evidence="7" id="KW-0238">DNA-binding</keyword>
<evidence type="ECO:0000256" key="4">
    <source>
        <dbReference type="ARBA" id="ARBA00022692"/>
    </source>
</evidence>
<feature type="domain" description="Retrovirus-related Pol polyprotein from transposon TNT 1-94-like beta-barrel" evidence="15">
    <location>
        <begin position="523"/>
        <end position="599"/>
    </location>
</feature>
<dbReference type="InterPro" id="IPR023352">
    <property type="entry name" value="MAPEG-like_dom_sf"/>
</dbReference>
<dbReference type="InterPro" id="IPR003956">
    <property type="entry name" value="Transcrpt_fac_NFYB/HAP3_CS"/>
</dbReference>
<keyword evidence="11" id="KW-0539">Nucleus</keyword>
<dbReference type="EMBL" id="QUTF01013784">
    <property type="protein sequence ID" value="RHZ16064.1"/>
    <property type="molecule type" value="Genomic_DNA"/>
</dbReference>
<dbReference type="Gene3D" id="1.10.20.10">
    <property type="entry name" value="Histone, subunit A"/>
    <property type="match status" value="1"/>
</dbReference>
<dbReference type="PANTHER" id="PTHR11064">
    <property type="entry name" value="CCAAT-BINDING TRANSCRIPTION FACTOR-RELATED"/>
    <property type="match status" value="1"/>
</dbReference>
<feature type="domain" description="Reverse transcriptase Ty1/copia-type" evidence="14">
    <location>
        <begin position="954"/>
        <end position="1058"/>
    </location>
</feature>
<evidence type="ECO:0000259" key="15">
    <source>
        <dbReference type="Pfam" id="PF22936"/>
    </source>
</evidence>
<dbReference type="SUPFAM" id="SSF47113">
    <property type="entry name" value="Histone-fold"/>
    <property type="match status" value="1"/>
</dbReference>
<dbReference type="FunFam" id="1.10.20.10:FF:000110">
    <property type="entry name" value="Nuclear factor Y, subunit B1"/>
    <property type="match status" value="1"/>
</dbReference>
<dbReference type="GO" id="GO:0046982">
    <property type="term" value="F:protein heterodimerization activity"/>
    <property type="evidence" value="ECO:0007669"/>
    <property type="project" value="InterPro"/>
</dbReference>
<dbReference type="InterPro" id="IPR013103">
    <property type="entry name" value="RVT_2"/>
</dbReference>
<feature type="compositionally biased region" description="Polar residues" evidence="12">
    <location>
        <begin position="731"/>
        <end position="742"/>
    </location>
</feature>
<dbReference type="Pfam" id="PF22936">
    <property type="entry name" value="Pol_BBD"/>
    <property type="match status" value="1"/>
</dbReference>
<evidence type="ECO:0000256" key="11">
    <source>
        <dbReference type="ARBA" id="ARBA00023242"/>
    </source>
</evidence>
<evidence type="ECO:0000256" key="1">
    <source>
        <dbReference type="ARBA" id="ARBA00004123"/>
    </source>
</evidence>
<dbReference type="VEuPathDB" id="FungiDB:H257_11024"/>
<evidence type="ECO:0000313" key="16">
    <source>
        <dbReference type="EMBL" id="RHZ16064.1"/>
    </source>
</evidence>
<protein>
    <recommendedName>
        <fullName evidence="18">Transcription factor CBF/NF-Y/archaeal histone domain-containing protein</fullName>
    </recommendedName>
</protein>
<dbReference type="SUPFAM" id="SSF161084">
    <property type="entry name" value="MAPEG domain-like"/>
    <property type="match status" value="1"/>
</dbReference>
<sequence length="1185" mass="132947">MPASISDVRIATLCTLALYVKYIVTLTIQGGSKFKTATRPPEDMAFAATTAPQQRAFIPETSEEKVEAAKAKEARWGRIVGNDLENLPFGIIMAWVSIVAGGNGTATSVLFVVFVEDSTKRSDWMKHQRIKTRLPGVDIEKDLMTTVVTVKLTEHNYRSWKTYFKGRLMTKGLINTITNGTSTSDIDNQKALGILIETLDPSQYRHIDGIYDATEAYKALKTHHQPNTKIDRIEVSKEWAKLNWNPRQETLPDFLHRFDQLTIRLHEVGVHESDYNQVVKLLTLMPWDFRHIVDRLLNSVSDPSMSAVKIELKAEWKAATRSGATIGVNGPDEEEDNPTNIIVPSLDMSWNRDIRPVRIITFQGRQMSTTFFSRRDLEIARLRNFIDYGEPKCPNWMTHPFLVTNYDMRAFHQSALRPGIEGANYQPWLDPVAYVSFPISVNNAPWEDVYRRITRTTGFSLQPPAVMFDDPSMRSQPPLRTPTPVNSTQSIFPDADEQCNTTMDTAAHASPLSRNSSLQHQIVVDSGASAHMTGNINHLHDKETCERRVVVANGKSTVATTVGKMNITLPDDKTITLSGVLLIEGMPMTLLSVPALMSSNPKVSVQFSMKGCSITLNGKTIATATLLPERRLYVLTDAQHATEYANTALINQTTLWHHRIGHLHIEALKSCAKAGLGLPPKFQDLDRPCLDCPRSKMSRPDLPEQLDEDESDNEDPEHTTSLNPFVRPEPTNLTSTMPKSTIRNTRDTNRNNSDPTTDAILPQTTTQAAPTQSIFKRPTASGTPMFKTPAPMKPSAFKSRSNSMPDPTRNYGAPLDPQRDYPFLYAPSTRARQSYEDLSNDFRKSTDKFSTSTKSHFKRLTDSQERMIERLRDGPDLTPIRSDPMAAPSPATNDIRRSNRLRKPNSKYEHFATATLDTALEGYQPDDDDEGTEENATYRIGGTEFACAAAALVQMALYGLNQSGHEWELHCKKQIATLGWNQSPYDPCVFTRGHGADMEMLGTYVDDFIVATPSQDKMNKIMDELSSKMNLKRQGPLHYMLGVRITRSADLRTLTMTQDATIMSSKDDLNDDEIREQDRFLPTANISRIMKVSLPNTAKIAKDGKETVQECVSEFISFITSEASDKCQQEKRKTINGDDIIWAMSTLGFDSYVEPLKLYLQKYRESVKVEKSDKKDNVGSFGASS</sequence>
<evidence type="ECO:0000259" key="13">
    <source>
        <dbReference type="Pfam" id="PF00808"/>
    </source>
</evidence>
<keyword evidence="10" id="KW-0804">Transcription</keyword>
<dbReference type="GO" id="GO:0000978">
    <property type="term" value="F:RNA polymerase II cis-regulatory region sequence-specific DNA binding"/>
    <property type="evidence" value="ECO:0007669"/>
    <property type="project" value="TreeGrafter"/>
</dbReference>
<name>A0A418EMV7_APHAT</name>
<organism evidence="16 17">
    <name type="scientific">Aphanomyces astaci</name>
    <name type="common">Crayfish plague agent</name>
    <dbReference type="NCBI Taxonomy" id="112090"/>
    <lineage>
        <taxon>Eukaryota</taxon>
        <taxon>Sar</taxon>
        <taxon>Stramenopiles</taxon>
        <taxon>Oomycota</taxon>
        <taxon>Saprolegniomycetes</taxon>
        <taxon>Saprolegniales</taxon>
        <taxon>Verrucalvaceae</taxon>
        <taxon>Aphanomyces</taxon>
    </lineage>
</organism>
<dbReference type="GO" id="GO:0016602">
    <property type="term" value="C:CCAAT-binding factor complex"/>
    <property type="evidence" value="ECO:0007669"/>
    <property type="project" value="InterPro"/>
</dbReference>
<proteinExistence type="inferred from homology"/>
<feature type="domain" description="Transcription factor CBF/NF-Y/archaeal histone" evidence="13">
    <location>
        <begin position="1080"/>
        <end position="1144"/>
    </location>
</feature>
<keyword evidence="4" id="KW-0812">Transmembrane</keyword>
<dbReference type="VEuPathDB" id="FungiDB:H257_11081"/>
<evidence type="ECO:0000256" key="12">
    <source>
        <dbReference type="SAM" id="MobiDB-lite"/>
    </source>
</evidence>
<dbReference type="GO" id="GO:0016020">
    <property type="term" value="C:membrane"/>
    <property type="evidence" value="ECO:0007669"/>
    <property type="project" value="UniProtKB-SubCell"/>
</dbReference>